<dbReference type="EC" id="3.6.1.55" evidence="12"/>
<dbReference type="InterPro" id="IPR015797">
    <property type="entry name" value="NUDIX_hydrolase-like_dom_sf"/>
</dbReference>
<dbReference type="SUPFAM" id="SSF55811">
    <property type="entry name" value="Nudix"/>
    <property type="match status" value="1"/>
</dbReference>
<evidence type="ECO:0000313" key="18">
    <source>
        <dbReference type="EMBL" id="CAI8941552.1"/>
    </source>
</evidence>
<evidence type="ECO:0000256" key="10">
    <source>
        <dbReference type="ARBA" id="ARBA00035861"/>
    </source>
</evidence>
<dbReference type="EMBL" id="OX458333">
    <property type="protein sequence ID" value="CAI8941552.1"/>
    <property type="molecule type" value="Genomic_DNA"/>
</dbReference>
<dbReference type="InterPro" id="IPR020476">
    <property type="entry name" value="Nudix_hydrolase"/>
</dbReference>
<keyword evidence="3" id="KW-0515">Mutator protein</keyword>
<evidence type="ECO:0000256" key="13">
    <source>
        <dbReference type="ARBA" id="ARBA00040794"/>
    </source>
</evidence>
<dbReference type="InterPro" id="IPR022998">
    <property type="entry name" value="ThiamineP_synth_TenI"/>
</dbReference>
<dbReference type="InterPro" id="IPR000086">
    <property type="entry name" value="NUDIX_hydrolase_dom"/>
</dbReference>
<dbReference type="InterPro" id="IPR047127">
    <property type="entry name" value="MutT-like"/>
</dbReference>
<dbReference type="Gene3D" id="3.90.79.10">
    <property type="entry name" value="Nucleoside Triphosphate Pyrophosphohydrolase"/>
    <property type="match status" value="1"/>
</dbReference>
<feature type="domain" description="Nudix hydrolase" evidence="17">
    <location>
        <begin position="6"/>
        <end position="133"/>
    </location>
</feature>
<dbReference type="Proteomes" id="UP001162030">
    <property type="component" value="Chromosome"/>
</dbReference>
<dbReference type="InterPro" id="IPR003561">
    <property type="entry name" value="Mutator_MutT"/>
</dbReference>
<keyword evidence="5" id="KW-0479">Metal-binding</keyword>
<protein>
    <recommendedName>
        <fullName evidence="13">8-oxo-dGTP diphosphatase</fullName>
        <ecNumber evidence="12">3.6.1.55</ecNumber>
    </recommendedName>
    <alternativeName>
        <fullName evidence="16">7,8-dihydro-8-oxoguanine-triphosphatase</fullName>
    </alternativeName>
    <alternativeName>
        <fullName evidence="15">Mutator protein MutT</fullName>
    </alternativeName>
    <alternativeName>
        <fullName evidence="14">dGTP pyrophosphohydrolase</fullName>
    </alternativeName>
</protein>
<keyword evidence="6" id="KW-0227">DNA damage</keyword>
<evidence type="ECO:0000256" key="16">
    <source>
        <dbReference type="ARBA" id="ARBA00042798"/>
    </source>
</evidence>
<dbReference type="PROSITE" id="PS51462">
    <property type="entry name" value="NUDIX"/>
    <property type="match status" value="1"/>
</dbReference>
<dbReference type="PANTHER" id="PTHR47707">
    <property type="entry name" value="8-OXO-DGTP DIPHOSPHATASE"/>
    <property type="match status" value="1"/>
</dbReference>
<evidence type="ECO:0000256" key="9">
    <source>
        <dbReference type="ARBA" id="ARBA00023204"/>
    </source>
</evidence>
<dbReference type="PRINTS" id="PR00502">
    <property type="entry name" value="NUDIXFAMILY"/>
</dbReference>
<evidence type="ECO:0000256" key="14">
    <source>
        <dbReference type="ARBA" id="ARBA00041592"/>
    </source>
</evidence>
<organism evidence="18 19">
    <name type="scientific">Methylocaldum szegediense</name>
    <dbReference type="NCBI Taxonomy" id="73780"/>
    <lineage>
        <taxon>Bacteria</taxon>
        <taxon>Pseudomonadati</taxon>
        <taxon>Pseudomonadota</taxon>
        <taxon>Gammaproteobacteria</taxon>
        <taxon>Methylococcales</taxon>
        <taxon>Methylococcaceae</taxon>
        <taxon>Methylocaldum</taxon>
    </lineage>
</organism>
<sequence length="315" mass="35423">MSDCSELHVAAGVIRNDRGEILIAKRPAHVHQGDLWEFPGGKLEPGETAREALSREIYEELNLKVIDTSPLIRIRHTYPERRVLLDVWRVDRFDGTPVGMQGQPIRWVSPDDLPRFVFPAANRPIVTAARLPDRYAILDDESGDEAVLRERLYRIVSQGIELIQLRARRLAVHRYEALAEFAEDYCRARGVTLLLNADPEWVSRTSAAGVHLTAERLMRLNGRPLEQDRWVAASCHDLRELRHAERIGVDLAVLAPVLPTPTHPAAKPLGWKRFAELVDQVNLPVFALGGLSPADIEVARWHGAQGVAAIRGFLR</sequence>
<evidence type="ECO:0000256" key="11">
    <source>
        <dbReference type="ARBA" id="ARBA00036904"/>
    </source>
</evidence>
<evidence type="ECO:0000256" key="1">
    <source>
        <dbReference type="ARBA" id="ARBA00001946"/>
    </source>
</evidence>
<keyword evidence="8" id="KW-0460">Magnesium</keyword>
<gene>
    <name evidence="18" type="ORF">MSZNOR_4252</name>
</gene>
<reference evidence="18 19" key="1">
    <citation type="submission" date="2023-03" db="EMBL/GenBank/DDBJ databases">
        <authorList>
            <person name="Pearce D."/>
        </authorList>
    </citation>
    <scope>NUCLEOTIDE SEQUENCE [LARGE SCALE GENOMIC DNA]</scope>
    <source>
        <strain evidence="18">Msz</strain>
    </source>
</reference>
<comment type="cofactor">
    <cofactor evidence="1">
        <name>Mg(2+)</name>
        <dbReference type="ChEBI" id="CHEBI:18420"/>
    </cofactor>
</comment>
<evidence type="ECO:0000256" key="3">
    <source>
        <dbReference type="ARBA" id="ARBA00022457"/>
    </source>
</evidence>
<evidence type="ECO:0000256" key="7">
    <source>
        <dbReference type="ARBA" id="ARBA00022801"/>
    </source>
</evidence>
<evidence type="ECO:0000313" key="19">
    <source>
        <dbReference type="Proteomes" id="UP001162030"/>
    </source>
</evidence>
<dbReference type="Pfam" id="PF14815">
    <property type="entry name" value="NUDIX_4"/>
    <property type="match status" value="1"/>
</dbReference>
<evidence type="ECO:0000256" key="15">
    <source>
        <dbReference type="ARBA" id="ARBA00041979"/>
    </source>
</evidence>
<comment type="similarity">
    <text evidence="2">Belongs to the Nudix hydrolase family.</text>
</comment>
<evidence type="ECO:0000256" key="5">
    <source>
        <dbReference type="ARBA" id="ARBA00022723"/>
    </source>
</evidence>
<evidence type="ECO:0000256" key="4">
    <source>
        <dbReference type="ARBA" id="ARBA00022705"/>
    </source>
</evidence>
<dbReference type="InterPro" id="IPR029119">
    <property type="entry name" value="MutY_C"/>
</dbReference>
<evidence type="ECO:0000256" key="2">
    <source>
        <dbReference type="ARBA" id="ARBA00005582"/>
    </source>
</evidence>
<dbReference type="Pfam" id="PF02581">
    <property type="entry name" value="TMP-TENI"/>
    <property type="match status" value="1"/>
</dbReference>
<dbReference type="PANTHER" id="PTHR47707:SF1">
    <property type="entry name" value="NUDIX HYDROLASE FAMILY PROTEIN"/>
    <property type="match status" value="1"/>
</dbReference>
<evidence type="ECO:0000256" key="12">
    <source>
        <dbReference type="ARBA" id="ARBA00038905"/>
    </source>
</evidence>
<dbReference type="CDD" id="cd00564">
    <property type="entry name" value="TMP_TenI"/>
    <property type="match status" value="1"/>
</dbReference>
<proteinExistence type="inferred from homology"/>
<dbReference type="InterPro" id="IPR013785">
    <property type="entry name" value="Aldolase_TIM"/>
</dbReference>
<dbReference type="InterPro" id="IPR036206">
    <property type="entry name" value="ThiamineP_synth_sf"/>
</dbReference>
<keyword evidence="7 18" id="KW-0378">Hydrolase</keyword>
<dbReference type="CDD" id="cd03425">
    <property type="entry name" value="NUDIX_MutT_NudA_like"/>
    <property type="match status" value="1"/>
</dbReference>
<keyword evidence="4" id="KW-0235">DNA replication</keyword>
<keyword evidence="19" id="KW-1185">Reference proteome</keyword>
<name>A0ABM9I7K0_9GAMM</name>
<evidence type="ECO:0000256" key="8">
    <source>
        <dbReference type="ARBA" id="ARBA00022842"/>
    </source>
</evidence>
<dbReference type="RefSeq" id="WP_026609654.1">
    <property type="nucleotide sequence ID" value="NZ_OX458333.1"/>
</dbReference>
<dbReference type="NCBIfam" id="NF006530">
    <property type="entry name" value="PRK08999.1"/>
    <property type="match status" value="1"/>
</dbReference>
<keyword evidence="9" id="KW-0234">DNA repair</keyword>
<comment type="catalytic activity">
    <reaction evidence="11">
        <text>8-oxo-GTP + H2O = 8-oxo-GMP + diphosphate + H(+)</text>
        <dbReference type="Rhea" id="RHEA:67616"/>
        <dbReference type="ChEBI" id="CHEBI:15377"/>
        <dbReference type="ChEBI" id="CHEBI:15378"/>
        <dbReference type="ChEBI" id="CHEBI:33019"/>
        <dbReference type="ChEBI" id="CHEBI:143553"/>
        <dbReference type="ChEBI" id="CHEBI:145694"/>
    </reaction>
</comment>
<dbReference type="GO" id="GO:0035539">
    <property type="term" value="F:8-oxo-7,8-dihydrodeoxyguanosine triphosphate pyrophosphatase activity"/>
    <property type="evidence" value="ECO:0007669"/>
    <property type="project" value="UniProtKB-EC"/>
</dbReference>
<dbReference type="InterPro" id="IPR020084">
    <property type="entry name" value="NUDIX_hydrolase_CS"/>
</dbReference>
<evidence type="ECO:0000259" key="17">
    <source>
        <dbReference type="PROSITE" id="PS51462"/>
    </source>
</evidence>
<evidence type="ECO:0000256" key="6">
    <source>
        <dbReference type="ARBA" id="ARBA00022763"/>
    </source>
</evidence>
<dbReference type="SUPFAM" id="SSF51391">
    <property type="entry name" value="Thiamin phosphate synthase"/>
    <property type="match status" value="1"/>
</dbReference>
<dbReference type="NCBIfam" id="TIGR00586">
    <property type="entry name" value="mutt"/>
    <property type="match status" value="1"/>
</dbReference>
<accession>A0ABM9I7K0</accession>
<dbReference type="Gene3D" id="3.20.20.70">
    <property type="entry name" value="Aldolase class I"/>
    <property type="match status" value="1"/>
</dbReference>
<comment type="catalytic activity">
    <reaction evidence="10">
        <text>8-oxo-dGTP + H2O = 8-oxo-dGMP + diphosphate + H(+)</text>
        <dbReference type="Rhea" id="RHEA:31575"/>
        <dbReference type="ChEBI" id="CHEBI:15377"/>
        <dbReference type="ChEBI" id="CHEBI:15378"/>
        <dbReference type="ChEBI" id="CHEBI:33019"/>
        <dbReference type="ChEBI" id="CHEBI:63224"/>
        <dbReference type="ChEBI" id="CHEBI:77896"/>
        <dbReference type="EC" id="3.6.1.55"/>
    </reaction>
</comment>
<dbReference type="PRINTS" id="PR01401">
    <property type="entry name" value="MUTATORMUTT"/>
</dbReference>
<dbReference type="PROSITE" id="PS00893">
    <property type="entry name" value="NUDIX_BOX"/>
    <property type="match status" value="1"/>
</dbReference>